<name>A0AAE0ZLF8_9GAST</name>
<proteinExistence type="predicted"/>
<gene>
    <name evidence="5" type="ORF">RRG08_050421</name>
</gene>
<dbReference type="InterPro" id="IPR036770">
    <property type="entry name" value="Ankyrin_rpt-contain_sf"/>
</dbReference>
<evidence type="ECO:0000313" key="5">
    <source>
        <dbReference type="EMBL" id="KAK3771370.1"/>
    </source>
</evidence>
<dbReference type="EMBL" id="JAWDGP010003742">
    <property type="protein sequence ID" value="KAK3771370.1"/>
    <property type="molecule type" value="Genomic_DNA"/>
</dbReference>
<feature type="region of interest" description="Disordered" evidence="4">
    <location>
        <begin position="1"/>
        <end position="31"/>
    </location>
</feature>
<dbReference type="AlphaFoldDB" id="A0AAE0ZLF8"/>
<dbReference type="Proteomes" id="UP001283361">
    <property type="component" value="Unassembled WGS sequence"/>
</dbReference>
<dbReference type="InterPro" id="IPR002110">
    <property type="entry name" value="Ankyrin_rpt"/>
</dbReference>
<sequence length="1035" mass="114912">MDKPESNSQVHIEDPAQNRPSSSHVSPSQRKVIDTECGIDLTTNNVCANLSQSTAPVSFSQNTQEADTACTSNTSNCQIPTAGQKLIMAAKTGDLPALDRLLQQQQGGSKHFISQDHLNVSLLEACREGRKFIVQKLVRSGVEVNVRGYKRCTTPLHIAAEQGFVDIAAFLLDKDADVDACDGHGNSALILAVNRTGSSDMLNLLLVYEAKVDHQNSEGVTALMKAVEVMDIDAVKILILARSDLKQKNRLRETARDIAVRHGIVDVFDFLKSEKESQPRVYSADSGCTLTNAALHNRAEAVEILFDCRCLQPKVRCKDLHEDKEANQKMKFHAWRKLIDSICSDAKGNKELSGIKFELVKSFLRNGIREERAQQPYTCNFLSKESLSSALIDATQSGVLELVELLCKVKNIELNSFNRCQSALMKASEIGRLDLVKLLLKFGADPKTEIYRGEIALTSALRNGHIRCANALLQEYKPSEKKLQEMVQLVMRYCQLESLKFLSSQCNVDEISQSLVETGIRTGDSKIVQFLVDHGADINKPCRRGTPALLIALNTRKDCNMLDMVTLLVENGACVNRIPPNKTPLIVALENEYCHLDVIQYLLEKGADVNGDADHWSPTPLVAALNRYPPFSGNQFFGQSLLEVLLQAGADPNRREYDGSTALHIAMRMNDLGSIKQLLDAGADLEARDPYGFTPMLQAVRGEQVKVVKLLKEFGANMKAVDKKGKNAVLYSVTSFSGRKEKILKLVASDKDQVNLQLPDGQTPLILASKYGGARVIKILLEAGADPHKRNNQQKTALSGLVCSLRYTRFGNDVPCVKLLIKHNALLSLPKHYSHGLYLKIMADERELVQLMVTHGMAPMCVDFTNMKGSVGLPVNMKKISDSVWRNLSPLAAALTGNRLVIARYLVGNWFLTPADRVGSDQLKYIRNVHKRYRDSEIHNFLDEYMSQPMSLVQLSFVAVSAQLGETIGREERVRKTPLPTGLQDRLLFKIENCSMDFSGVVKDHRGMFFLIVNDNVIVKEALKNAKMSLRNTQL</sequence>
<dbReference type="SUPFAM" id="SSF48403">
    <property type="entry name" value="Ankyrin repeat"/>
    <property type="match status" value="3"/>
</dbReference>
<feature type="repeat" description="ANK" evidence="3">
    <location>
        <begin position="580"/>
        <end position="614"/>
    </location>
</feature>
<dbReference type="Pfam" id="PF12796">
    <property type="entry name" value="Ank_2"/>
    <property type="match status" value="5"/>
</dbReference>
<feature type="repeat" description="ANK" evidence="3">
    <location>
        <begin position="151"/>
        <end position="183"/>
    </location>
</feature>
<feature type="compositionally biased region" description="Basic and acidic residues" evidence="4">
    <location>
        <begin position="1"/>
        <end position="16"/>
    </location>
</feature>
<dbReference type="PANTHER" id="PTHR24198">
    <property type="entry name" value="ANKYRIN REPEAT AND PROTEIN KINASE DOMAIN-CONTAINING PROTEIN"/>
    <property type="match status" value="1"/>
</dbReference>
<dbReference type="PANTHER" id="PTHR24198:SF165">
    <property type="entry name" value="ANKYRIN REPEAT-CONTAINING PROTEIN-RELATED"/>
    <property type="match status" value="1"/>
</dbReference>
<protein>
    <submittedName>
        <fullName evidence="5">Uncharacterized protein</fullName>
    </submittedName>
</protein>
<organism evidence="5 6">
    <name type="scientific">Elysia crispata</name>
    <name type="common">lettuce slug</name>
    <dbReference type="NCBI Taxonomy" id="231223"/>
    <lineage>
        <taxon>Eukaryota</taxon>
        <taxon>Metazoa</taxon>
        <taxon>Spiralia</taxon>
        <taxon>Lophotrochozoa</taxon>
        <taxon>Mollusca</taxon>
        <taxon>Gastropoda</taxon>
        <taxon>Heterobranchia</taxon>
        <taxon>Euthyneura</taxon>
        <taxon>Panpulmonata</taxon>
        <taxon>Sacoglossa</taxon>
        <taxon>Placobranchoidea</taxon>
        <taxon>Plakobranchidae</taxon>
        <taxon>Elysia</taxon>
    </lineage>
</organism>
<feature type="repeat" description="ANK" evidence="3">
    <location>
        <begin position="691"/>
        <end position="723"/>
    </location>
</feature>
<keyword evidence="6" id="KW-1185">Reference proteome</keyword>
<feature type="repeat" description="ANK" evidence="3">
    <location>
        <begin position="760"/>
        <end position="792"/>
    </location>
</feature>
<feature type="repeat" description="ANK" evidence="3">
    <location>
        <begin position="658"/>
        <end position="690"/>
    </location>
</feature>
<dbReference type="PRINTS" id="PR01415">
    <property type="entry name" value="ANKYRIN"/>
</dbReference>
<comment type="caution">
    <text evidence="5">The sequence shown here is derived from an EMBL/GenBank/DDBJ whole genome shotgun (WGS) entry which is preliminary data.</text>
</comment>
<evidence type="ECO:0000256" key="4">
    <source>
        <dbReference type="SAM" id="MobiDB-lite"/>
    </source>
</evidence>
<dbReference type="PROSITE" id="PS50088">
    <property type="entry name" value="ANK_REPEAT"/>
    <property type="match status" value="5"/>
</dbReference>
<accession>A0AAE0ZLF8</accession>
<reference evidence="5" key="1">
    <citation type="journal article" date="2023" name="G3 (Bethesda)">
        <title>A reference genome for the long-term kleptoplast-retaining sea slug Elysia crispata morphotype clarki.</title>
        <authorList>
            <person name="Eastman K.E."/>
            <person name="Pendleton A.L."/>
            <person name="Shaikh M.A."/>
            <person name="Suttiyut T."/>
            <person name="Ogas R."/>
            <person name="Tomko P."/>
            <person name="Gavelis G."/>
            <person name="Widhalm J.R."/>
            <person name="Wisecaver J.H."/>
        </authorList>
    </citation>
    <scope>NUCLEOTIDE SEQUENCE</scope>
    <source>
        <strain evidence="5">ECLA1</strain>
    </source>
</reference>
<evidence type="ECO:0000256" key="2">
    <source>
        <dbReference type="ARBA" id="ARBA00023043"/>
    </source>
</evidence>
<evidence type="ECO:0000256" key="3">
    <source>
        <dbReference type="PROSITE-ProRule" id="PRU00023"/>
    </source>
</evidence>
<keyword evidence="2 3" id="KW-0040">ANK repeat</keyword>
<dbReference type="Gene3D" id="1.25.40.20">
    <property type="entry name" value="Ankyrin repeat-containing domain"/>
    <property type="match status" value="4"/>
</dbReference>
<dbReference type="PROSITE" id="PS50297">
    <property type="entry name" value="ANK_REP_REGION"/>
    <property type="match status" value="5"/>
</dbReference>
<keyword evidence="1" id="KW-0677">Repeat</keyword>
<feature type="compositionally biased region" description="Polar residues" evidence="4">
    <location>
        <begin position="18"/>
        <end position="29"/>
    </location>
</feature>
<evidence type="ECO:0000313" key="6">
    <source>
        <dbReference type="Proteomes" id="UP001283361"/>
    </source>
</evidence>
<dbReference type="SMART" id="SM00248">
    <property type="entry name" value="ANK"/>
    <property type="match status" value="15"/>
</dbReference>
<evidence type="ECO:0000256" key="1">
    <source>
        <dbReference type="ARBA" id="ARBA00022737"/>
    </source>
</evidence>